<proteinExistence type="inferred from homology"/>
<dbReference type="PIRSF" id="PIRSF036289">
    <property type="entry name" value="Glycosyl_hydrolase_malt_phosph"/>
    <property type="match status" value="1"/>
</dbReference>
<feature type="domain" description="Glycoside hydrolase family 65 N-terminal" evidence="6">
    <location>
        <begin position="15"/>
        <end position="248"/>
    </location>
</feature>
<sequence>MSTPEHRDDWVWERTSFDARHTAKTESVLAQGNGYINVRNAEDESYVGQTRGTFVTLTFNKAMPDEVTELPNLPDVTAIDLSVNGERFSLDRGSHSDYLLRFDVRTGEVERRVVWTSPAGDTVSVRSRRFVSLVNKHLVVASLEVEALSGPVSLVVESGIDARVSNSGSQHCFDGEKRLMDGRILRLSTRTCQSRIPIAVHCAHAFSRDPISAIPVMERRRVIMRYRLEAVPGEPVVIEKASCYHTGRDLSFVTADNPGGTTESAPVLAAGDSCIASLEGASYDGTLAASRALWDRYWEHADVRITSDDPFDQLGMRLALYHLNIMVERGDSRAGIGAKGMTGEGYKGHSFWDTEIFLLPHYALTDPAAARALLEYRYRSLPGAFAKARENGYEGAMFPWESAWLDDGETTPLYGGADIVTGESIPILTGMLEHHITADVAWGTWLYYLVTGDDDFMERCGCALLLETARFWASRLEWKGALGRYEICNVIGPDEYKEHVDNNAFTNYMAAFTLERAAEVIDGMAERWPRAHAQLSERYNLHELAARFRERQSALYLPVSGEDGLVPQNDQYLSLRRVDLSKYRDEAGVSSIYEDYGQDEMNDIMVSKQADLVMLLRVMPRLFDPETRERNFVFYEGRCLHDSSLSHAQHGILAAWMGLDEMALDLYRHAVRIDFGDNPTSSDAGIHSANMGNVWQCAVCGFAGLHWDDGELSLENHLPATWEELSFEIAWRGARLRVTLTHAGFEVTHLSGAPVTLTIDGEHASVAPGARVGGGERA</sequence>
<evidence type="ECO:0000259" key="6">
    <source>
        <dbReference type="Pfam" id="PF03636"/>
    </source>
</evidence>
<dbReference type="Gene3D" id="2.70.98.40">
    <property type="entry name" value="Glycoside hydrolase, family 65, N-terminal domain"/>
    <property type="match status" value="1"/>
</dbReference>
<keyword evidence="3" id="KW-0808">Transferase</keyword>
<dbReference type="Pfam" id="PF03632">
    <property type="entry name" value="Glyco_hydro_65m"/>
    <property type="match status" value="1"/>
</dbReference>
<dbReference type="RefSeq" id="WP_193530471.1">
    <property type="nucleotide sequence ID" value="NZ_JADCJZ010000003.1"/>
</dbReference>
<dbReference type="EMBL" id="JADCJZ010000003">
    <property type="protein sequence ID" value="MBE5024849.1"/>
    <property type="molecule type" value="Genomic_DNA"/>
</dbReference>
<dbReference type="InterPro" id="IPR005194">
    <property type="entry name" value="Glyco_hydro_65_C"/>
</dbReference>
<keyword evidence="2" id="KW-0328">Glycosyltransferase</keyword>
<dbReference type="InterPro" id="IPR005195">
    <property type="entry name" value="Glyco_hydro_65_M"/>
</dbReference>
<dbReference type="PANTHER" id="PTHR11051:SF8">
    <property type="entry name" value="PROTEIN-GLUCOSYLGALACTOSYLHYDROXYLYSINE GLUCOSIDASE"/>
    <property type="match status" value="1"/>
</dbReference>
<keyword evidence="8" id="KW-1185">Reference proteome</keyword>
<dbReference type="InterPro" id="IPR011013">
    <property type="entry name" value="Gal_mutarotase_sf_dom"/>
</dbReference>
<evidence type="ECO:0000256" key="1">
    <source>
        <dbReference type="ARBA" id="ARBA00006768"/>
    </source>
</evidence>
<dbReference type="Gene3D" id="1.50.10.10">
    <property type="match status" value="1"/>
</dbReference>
<reference evidence="7 8" key="1">
    <citation type="submission" date="2020-10" db="EMBL/GenBank/DDBJ databases">
        <title>ChiBAC.</title>
        <authorList>
            <person name="Zenner C."/>
            <person name="Hitch T.C.A."/>
            <person name="Clavel T."/>
        </authorList>
    </citation>
    <scope>NUCLEOTIDE SEQUENCE [LARGE SCALE GENOMIC DNA]</scope>
    <source>
        <strain evidence="7 8">DSM 107455</strain>
    </source>
</reference>
<dbReference type="Pfam" id="PF03633">
    <property type="entry name" value="Glyco_hydro_65C"/>
    <property type="match status" value="1"/>
</dbReference>
<keyword evidence="7" id="KW-0378">Hydrolase</keyword>
<dbReference type="SUPFAM" id="SSF74650">
    <property type="entry name" value="Galactose mutarotase-like"/>
    <property type="match status" value="1"/>
</dbReference>
<dbReference type="GO" id="GO:0016787">
    <property type="term" value="F:hydrolase activity"/>
    <property type="evidence" value="ECO:0007669"/>
    <property type="project" value="UniProtKB-KW"/>
</dbReference>
<organism evidence="7 8">
    <name type="scientific">Thermophilibacter gallinarum</name>
    <dbReference type="NCBI Taxonomy" id="2779357"/>
    <lineage>
        <taxon>Bacteria</taxon>
        <taxon>Bacillati</taxon>
        <taxon>Actinomycetota</taxon>
        <taxon>Coriobacteriia</taxon>
        <taxon>Coriobacteriales</taxon>
        <taxon>Atopobiaceae</taxon>
        <taxon>Thermophilibacter</taxon>
    </lineage>
</organism>
<comment type="caution">
    <text evidence="7">The sequence shown here is derived from an EMBL/GenBank/DDBJ whole genome shotgun (WGS) entry which is preliminary data.</text>
</comment>
<dbReference type="PANTHER" id="PTHR11051">
    <property type="entry name" value="GLYCOSYL HYDROLASE-RELATED"/>
    <property type="match status" value="1"/>
</dbReference>
<dbReference type="InterPro" id="IPR017045">
    <property type="entry name" value="Malt_Pase/Glycosyl_Hdrlase"/>
</dbReference>
<accession>A0ABR9QUW1</accession>
<feature type="domain" description="Glycoside hydrolase family 65 central catalytic" evidence="4">
    <location>
        <begin position="317"/>
        <end position="696"/>
    </location>
</feature>
<evidence type="ECO:0000313" key="8">
    <source>
        <dbReference type="Proteomes" id="UP001194273"/>
    </source>
</evidence>
<evidence type="ECO:0000256" key="2">
    <source>
        <dbReference type="ARBA" id="ARBA00022676"/>
    </source>
</evidence>
<evidence type="ECO:0000256" key="3">
    <source>
        <dbReference type="ARBA" id="ARBA00022679"/>
    </source>
</evidence>
<dbReference type="Pfam" id="PF03636">
    <property type="entry name" value="Glyco_hydro_65N"/>
    <property type="match status" value="1"/>
</dbReference>
<feature type="domain" description="Glycoside hydrolase family 65 C-terminal" evidence="5">
    <location>
        <begin position="706"/>
        <end position="764"/>
    </location>
</feature>
<evidence type="ECO:0000259" key="4">
    <source>
        <dbReference type="Pfam" id="PF03632"/>
    </source>
</evidence>
<dbReference type="SUPFAM" id="SSF48208">
    <property type="entry name" value="Six-hairpin glycosidases"/>
    <property type="match status" value="1"/>
</dbReference>
<comment type="similarity">
    <text evidence="1">Belongs to the glycosyl hydrolase 65 family.</text>
</comment>
<dbReference type="InterPro" id="IPR005196">
    <property type="entry name" value="Glyco_hydro_65_N"/>
</dbReference>
<dbReference type="Gene3D" id="2.60.420.10">
    <property type="entry name" value="Maltose phosphorylase, domain 3"/>
    <property type="match status" value="1"/>
</dbReference>
<dbReference type="InterPro" id="IPR008928">
    <property type="entry name" value="6-hairpin_glycosidase_sf"/>
</dbReference>
<evidence type="ECO:0000259" key="5">
    <source>
        <dbReference type="Pfam" id="PF03633"/>
    </source>
</evidence>
<protein>
    <submittedName>
        <fullName evidence="7">Glycoside hydrolase family 65 protein</fullName>
    </submittedName>
</protein>
<dbReference type="InterPro" id="IPR037018">
    <property type="entry name" value="GH65_N"/>
</dbReference>
<gene>
    <name evidence="7" type="ORF">INF26_08340</name>
</gene>
<dbReference type="InterPro" id="IPR012341">
    <property type="entry name" value="6hp_glycosidase-like_sf"/>
</dbReference>
<name>A0ABR9QUW1_9ACTN</name>
<dbReference type="Proteomes" id="UP001194273">
    <property type="component" value="Unassembled WGS sequence"/>
</dbReference>
<evidence type="ECO:0000313" key="7">
    <source>
        <dbReference type="EMBL" id="MBE5024849.1"/>
    </source>
</evidence>